<evidence type="ECO:0000313" key="3">
    <source>
        <dbReference type="EMBL" id="XDQ27443.1"/>
    </source>
</evidence>
<reference evidence="3" key="1">
    <citation type="submission" date="2024-07" db="EMBL/GenBank/DDBJ databases">
        <authorList>
            <person name="Yu S.T."/>
        </authorList>
    </citation>
    <scope>NUCLEOTIDE SEQUENCE</scope>
    <source>
        <strain evidence="3">R21</strain>
    </source>
</reference>
<evidence type="ECO:0000256" key="2">
    <source>
        <dbReference type="SAM" id="SignalP"/>
    </source>
</evidence>
<feature type="region of interest" description="Disordered" evidence="1">
    <location>
        <begin position="217"/>
        <end position="239"/>
    </location>
</feature>
<evidence type="ECO:0000256" key="1">
    <source>
        <dbReference type="SAM" id="MobiDB-lite"/>
    </source>
</evidence>
<keyword evidence="2" id="KW-0732">Signal</keyword>
<organism evidence="3">
    <name type="scientific">Streptomyces sp. R21</name>
    <dbReference type="NCBI Taxonomy" id="3238627"/>
    <lineage>
        <taxon>Bacteria</taxon>
        <taxon>Bacillati</taxon>
        <taxon>Actinomycetota</taxon>
        <taxon>Actinomycetes</taxon>
        <taxon>Kitasatosporales</taxon>
        <taxon>Streptomycetaceae</taxon>
        <taxon>Streptomyces</taxon>
    </lineage>
</organism>
<feature type="compositionally biased region" description="Basic and acidic residues" evidence="1">
    <location>
        <begin position="70"/>
        <end position="85"/>
    </location>
</feature>
<feature type="compositionally biased region" description="Low complexity" evidence="1">
    <location>
        <begin position="217"/>
        <end position="229"/>
    </location>
</feature>
<dbReference type="EMBL" id="CP163435">
    <property type="protein sequence ID" value="XDQ27443.1"/>
    <property type="molecule type" value="Genomic_DNA"/>
</dbReference>
<feature type="compositionally biased region" description="Basic and acidic residues" evidence="1">
    <location>
        <begin position="50"/>
        <end position="61"/>
    </location>
</feature>
<proteinExistence type="predicted"/>
<gene>
    <name evidence="3" type="ORF">AB5J56_23205</name>
</gene>
<feature type="region of interest" description="Disordered" evidence="1">
    <location>
        <begin position="47"/>
        <end position="113"/>
    </location>
</feature>
<protein>
    <submittedName>
        <fullName evidence="3">Uncharacterized protein</fullName>
    </submittedName>
</protein>
<dbReference type="RefSeq" id="WP_369234690.1">
    <property type="nucleotide sequence ID" value="NZ_CP163435.1"/>
</dbReference>
<dbReference type="AlphaFoldDB" id="A0AB39PEH8"/>
<name>A0AB39PEH8_9ACTN</name>
<feature type="compositionally biased region" description="Basic and acidic residues" evidence="1">
    <location>
        <begin position="99"/>
        <end position="110"/>
    </location>
</feature>
<feature type="signal peptide" evidence="2">
    <location>
        <begin position="1"/>
        <end position="25"/>
    </location>
</feature>
<feature type="chain" id="PRO_5044195220" evidence="2">
    <location>
        <begin position="26"/>
        <end position="239"/>
    </location>
</feature>
<feature type="compositionally biased region" description="Polar residues" evidence="1">
    <location>
        <begin position="230"/>
        <end position="239"/>
    </location>
</feature>
<accession>A0AB39PEH8</accession>
<sequence length="239" mass="23928">MNLRLLALAGVVAATVALPLAVASAGPVSDGVPGAVRLRAGDLFAGGRVGDSRANDSRADGKSGAGASGRRSDDAGRSDDARTDGARSGGARSGGASRADGEERASESRRSSPLLGLGLATAANCGPELSSPDGLEAQTCVLTQGQDTWARTYYRNASGEELSSVLSLMKPDGRTLQMRCAVGAEDEPGACETPRERTTGDAGAYTAVAEFAKSAGSGPLLLRSGSSTSDAGNASDSHN</sequence>